<evidence type="ECO:0008006" key="6">
    <source>
        <dbReference type="Google" id="ProtNLM"/>
    </source>
</evidence>
<sequence length="526" mass="58441">MTKGVPTFKRKDFLVLGISYLAGLIVHYTVYTHQLMTPDGTMAGFYRMSGEWELRLGRWGLVVADALQGGLNNAAFSAMLILLFISLSGVLLMKLFAINQPLLGVLLCLTLTCSPMTAMILMYPYCAVPYSLSILFAILAAVLAFLSAPKNLWAIGAGLLLLTVSISFYQSNLGAFLIAGGGYVVLYLLDPTHTFTDVLAGVKKFVGISAAGVVVYAIILKLSLLSAELTMAAYKNADQLSPITSLRAMNSTILATYRTCYQFFFGDEIVRNAFGERYFYFGLGLFSLLIFAFLAIQIKRSPAIFFLATGLLAIFPIFANVIQLAIPGTFVYLLMASGMTVIVPFLIGLFCLWHRSVGFSGKKKRRLTALFVSILVGLVWTYSLTNQNDALVMLSDQRQSTQLANRIWAQLEQRADYRKDETTLLIAGTPHKGNYPTPYPELMKKANEGAKFGTVWETYEGNIEAWYNFFQLHLGVTYKRCSVEKFEKIAKTKAYQEMPLYPEKESIQKIEGVCVVKLSNISEEDQ</sequence>
<dbReference type="Pfam" id="PF14264">
    <property type="entry name" value="Glucos_trans_II"/>
    <property type="match status" value="1"/>
</dbReference>
<feature type="transmembrane region" description="Helical" evidence="1">
    <location>
        <begin position="12"/>
        <end position="31"/>
    </location>
</feature>
<dbReference type="PATRIC" id="fig|1158614.3.peg.96"/>
<dbReference type="OrthoDB" id="1862941at2"/>
<dbReference type="RefSeq" id="WP_010778562.1">
    <property type="nucleotide sequence ID" value="NZ_ASWH01000002.1"/>
</dbReference>
<dbReference type="AlphaFoldDB" id="R2VM39"/>
<dbReference type="Proteomes" id="UP000014160">
    <property type="component" value="Unassembled WGS sequence"/>
</dbReference>
<comment type="caution">
    <text evidence="2">The sequence shown here is derived from an EMBL/GenBank/DDBJ whole genome shotgun (WGS) entry which is preliminary data.</text>
</comment>
<gene>
    <name evidence="3" type="ORF">I592_03336</name>
    <name evidence="2" type="ORF">UKC_00111</name>
</gene>
<evidence type="ECO:0000313" key="2">
    <source>
        <dbReference type="EMBL" id="EOI58925.1"/>
    </source>
</evidence>
<dbReference type="EMBL" id="AJDQ01000002">
    <property type="protein sequence ID" value="EOI58925.1"/>
    <property type="molecule type" value="Genomic_DNA"/>
</dbReference>
<organism evidence="2 4">
    <name type="scientific">Enterococcus gilvus ATCC BAA-350</name>
    <dbReference type="NCBI Taxonomy" id="1158614"/>
    <lineage>
        <taxon>Bacteria</taxon>
        <taxon>Bacillati</taxon>
        <taxon>Bacillota</taxon>
        <taxon>Bacilli</taxon>
        <taxon>Lactobacillales</taxon>
        <taxon>Enterococcaceae</taxon>
        <taxon>Enterococcus</taxon>
    </lineage>
</organism>
<feature type="transmembrane region" description="Helical" evidence="1">
    <location>
        <begin position="74"/>
        <end position="95"/>
    </location>
</feature>
<dbReference type="Proteomes" id="UP000013750">
    <property type="component" value="Unassembled WGS sequence"/>
</dbReference>
<evidence type="ECO:0000313" key="5">
    <source>
        <dbReference type="Proteomes" id="UP000014160"/>
    </source>
</evidence>
<feature type="transmembrane region" description="Helical" evidence="1">
    <location>
        <begin position="303"/>
        <end position="326"/>
    </location>
</feature>
<feature type="transmembrane region" description="Helical" evidence="1">
    <location>
        <begin position="127"/>
        <end position="145"/>
    </location>
</feature>
<keyword evidence="5" id="KW-1185">Reference proteome</keyword>
<feature type="transmembrane region" description="Helical" evidence="1">
    <location>
        <begin position="332"/>
        <end position="355"/>
    </location>
</feature>
<feature type="transmembrane region" description="Helical" evidence="1">
    <location>
        <begin position="278"/>
        <end position="296"/>
    </location>
</feature>
<evidence type="ECO:0000256" key="1">
    <source>
        <dbReference type="SAM" id="Phobius"/>
    </source>
</evidence>
<keyword evidence="1" id="KW-1133">Transmembrane helix</keyword>
<reference evidence="3 5" key="2">
    <citation type="submission" date="2013-03" db="EMBL/GenBank/DDBJ databases">
        <title>The Genome Sequence of Enterococcus gilvus ATCC BAA-350 (PacBio/Illumina hybrid assembly).</title>
        <authorList>
            <consortium name="The Broad Institute Genomics Platform"/>
            <consortium name="The Broad Institute Genome Sequencing Center for Infectious Disease"/>
            <person name="Earl A."/>
            <person name="Russ C."/>
            <person name="Gilmore M."/>
            <person name="Surin D."/>
            <person name="Walker B."/>
            <person name="Young S."/>
            <person name="Zeng Q."/>
            <person name="Gargeya S."/>
            <person name="Fitzgerald M."/>
            <person name="Haas B."/>
            <person name="Abouelleil A."/>
            <person name="Allen A.W."/>
            <person name="Alvarado L."/>
            <person name="Arachchi H.M."/>
            <person name="Berlin A.M."/>
            <person name="Chapman S.B."/>
            <person name="Gainer-Dewar J."/>
            <person name="Goldberg J."/>
            <person name="Griggs A."/>
            <person name="Gujja S."/>
            <person name="Hansen M."/>
            <person name="Howarth C."/>
            <person name="Imamovic A."/>
            <person name="Ireland A."/>
            <person name="Larimer J."/>
            <person name="McCowan C."/>
            <person name="Murphy C."/>
            <person name="Pearson M."/>
            <person name="Poon T.W."/>
            <person name="Priest M."/>
            <person name="Roberts A."/>
            <person name="Saif S."/>
            <person name="Shea T."/>
            <person name="Sisk P."/>
            <person name="Sykes S."/>
            <person name="Wortman J."/>
            <person name="Nusbaum C."/>
            <person name="Birren B."/>
        </authorList>
    </citation>
    <scope>NUCLEOTIDE SEQUENCE [LARGE SCALE GENOMIC DNA]</scope>
    <source>
        <strain evidence="3 5">ATCC BAA-350</strain>
    </source>
</reference>
<feature type="transmembrane region" description="Helical" evidence="1">
    <location>
        <begin position="175"/>
        <end position="193"/>
    </location>
</feature>
<proteinExistence type="predicted"/>
<feature type="transmembrane region" description="Helical" evidence="1">
    <location>
        <begin position="367"/>
        <end position="385"/>
    </location>
</feature>
<accession>R2VM39</accession>
<dbReference type="EMBL" id="ASWH01000002">
    <property type="protein sequence ID" value="EOW79198.1"/>
    <property type="molecule type" value="Genomic_DNA"/>
</dbReference>
<protein>
    <recommendedName>
        <fullName evidence="6">Glucosyl transferase GtrII</fullName>
    </recommendedName>
</protein>
<dbReference type="eggNOG" id="ENOG502ZC8C">
    <property type="taxonomic scope" value="Bacteria"/>
</dbReference>
<keyword evidence="1" id="KW-0812">Transmembrane</keyword>
<evidence type="ECO:0000313" key="4">
    <source>
        <dbReference type="Proteomes" id="UP000013750"/>
    </source>
</evidence>
<name>R2VM39_9ENTE</name>
<evidence type="ECO:0000313" key="3">
    <source>
        <dbReference type="EMBL" id="EOW79198.1"/>
    </source>
</evidence>
<keyword evidence="1" id="KW-0472">Membrane</keyword>
<feature type="transmembrane region" description="Helical" evidence="1">
    <location>
        <begin position="205"/>
        <end position="224"/>
    </location>
</feature>
<reference evidence="2 4" key="1">
    <citation type="submission" date="2013-02" db="EMBL/GenBank/DDBJ databases">
        <title>The Genome Sequence of Enterococcus gilvus ATCC BAA-350.</title>
        <authorList>
            <consortium name="The Broad Institute Genome Sequencing Platform"/>
            <consortium name="The Broad Institute Genome Sequencing Center for Infectious Disease"/>
            <person name="Earl A.M."/>
            <person name="Gilmore M.S."/>
            <person name="Lebreton F."/>
            <person name="Walker B."/>
            <person name="Young S.K."/>
            <person name="Zeng Q."/>
            <person name="Gargeya S."/>
            <person name="Fitzgerald M."/>
            <person name="Haas B."/>
            <person name="Abouelleil A."/>
            <person name="Alvarado L."/>
            <person name="Arachchi H.M."/>
            <person name="Berlin A.M."/>
            <person name="Chapman S.B."/>
            <person name="Dewar J."/>
            <person name="Goldberg J."/>
            <person name="Griggs A."/>
            <person name="Gujja S."/>
            <person name="Hansen M."/>
            <person name="Howarth C."/>
            <person name="Imamovic A."/>
            <person name="Larimer J."/>
            <person name="McCowan C."/>
            <person name="Murphy C."/>
            <person name="Neiman D."/>
            <person name="Pearson M."/>
            <person name="Priest M."/>
            <person name="Roberts A."/>
            <person name="Saif S."/>
            <person name="Shea T."/>
            <person name="Sisk P."/>
            <person name="Sykes S."/>
            <person name="Wortman J."/>
            <person name="Nusbaum C."/>
            <person name="Birren B."/>
        </authorList>
    </citation>
    <scope>NUCLEOTIDE SEQUENCE [LARGE SCALE GENOMIC DNA]</scope>
    <source>
        <strain evidence="2 4">ATCC BAA-350</strain>
    </source>
</reference>
<dbReference type="InterPro" id="IPR025686">
    <property type="entry name" value="Glucos_trans_II"/>
</dbReference>
<feature type="transmembrane region" description="Helical" evidence="1">
    <location>
        <begin position="102"/>
        <end position="121"/>
    </location>
</feature>
<dbReference type="HOGENOM" id="CLU_038687_0_0_9"/>